<dbReference type="Proteomes" id="UP000299102">
    <property type="component" value="Unassembled WGS sequence"/>
</dbReference>
<reference evidence="1 2" key="1">
    <citation type="journal article" date="2019" name="Commun. Biol.">
        <title>The bagworm genome reveals a unique fibroin gene that provides high tensile strength.</title>
        <authorList>
            <person name="Kono N."/>
            <person name="Nakamura H."/>
            <person name="Ohtoshi R."/>
            <person name="Tomita M."/>
            <person name="Numata K."/>
            <person name="Arakawa K."/>
        </authorList>
    </citation>
    <scope>NUCLEOTIDE SEQUENCE [LARGE SCALE GENOMIC DNA]</scope>
</reference>
<dbReference type="AlphaFoldDB" id="A0A4C1YZG3"/>
<protein>
    <submittedName>
        <fullName evidence="1">Uncharacterized protein</fullName>
    </submittedName>
</protein>
<evidence type="ECO:0000313" key="1">
    <source>
        <dbReference type="EMBL" id="GBP81468.1"/>
    </source>
</evidence>
<evidence type="ECO:0000313" key="2">
    <source>
        <dbReference type="Proteomes" id="UP000299102"/>
    </source>
</evidence>
<comment type="caution">
    <text evidence="1">The sequence shown here is derived from an EMBL/GenBank/DDBJ whole genome shotgun (WGS) entry which is preliminary data.</text>
</comment>
<organism evidence="1 2">
    <name type="scientific">Eumeta variegata</name>
    <name type="common">Bagworm moth</name>
    <name type="synonym">Eumeta japonica</name>
    <dbReference type="NCBI Taxonomy" id="151549"/>
    <lineage>
        <taxon>Eukaryota</taxon>
        <taxon>Metazoa</taxon>
        <taxon>Ecdysozoa</taxon>
        <taxon>Arthropoda</taxon>
        <taxon>Hexapoda</taxon>
        <taxon>Insecta</taxon>
        <taxon>Pterygota</taxon>
        <taxon>Neoptera</taxon>
        <taxon>Endopterygota</taxon>
        <taxon>Lepidoptera</taxon>
        <taxon>Glossata</taxon>
        <taxon>Ditrysia</taxon>
        <taxon>Tineoidea</taxon>
        <taxon>Psychidae</taxon>
        <taxon>Oiketicinae</taxon>
        <taxon>Eumeta</taxon>
    </lineage>
</organism>
<sequence>MRDVLPVKITCSKQIDEQSESDSKLASIVLSSNAEPSLARALSERSHQAQAASAGIYAAQVLNITRARNWTEYVRPMIKNTLARPRSPPFLIRVIPAGEETLRFERNLK</sequence>
<accession>A0A4C1YZG3</accession>
<gene>
    <name evidence="1" type="ORF">EVAR_59451_1</name>
</gene>
<name>A0A4C1YZG3_EUMVA</name>
<dbReference type="EMBL" id="BGZK01001512">
    <property type="protein sequence ID" value="GBP81468.1"/>
    <property type="molecule type" value="Genomic_DNA"/>
</dbReference>
<keyword evidence="2" id="KW-1185">Reference proteome</keyword>
<proteinExistence type="predicted"/>